<dbReference type="InterPro" id="IPR036390">
    <property type="entry name" value="WH_DNA-bd_sf"/>
</dbReference>
<evidence type="ECO:0000256" key="2">
    <source>
        <dbReference type="ARBA" id="ARBA00023125"/>
    </source>
</evidence>
<dbReference type="CDD" id="cd00090">
    <property type="entry name" value="HTH_ARSR"/>
    <property type="match status" value="1"/>
</dbReference>
<proteinExistence type="predicted"/>
<dbReference type="Pfam" id="PF08279">
    <property type="entry name" value="HTH_11"/>
    <property type="match status" value="1"/>
</dbReference>
<dbReference type="GO" id="GO:0003677">
    <property type="term" value="F:DNA binding"/>
    <property type="evidence" value="ECO:0007669"/>
    <property type="project" value="UniProtKB-KW"/>
</dbReference>
<accession>A0A1T4R464</accession>
<dbReference type="Gene3D" id="1.10.10.10">
    <property type="entry name" value="Winged helix-like DNA-binding domain superfamily/Winged helix DNA-binding domain"/>
    <property type="match status" value="1"/>
</dbReference>
<dbReference type="InterPro" id="IPR028349">
    <property type="entry name" value="PafC-like"/>
</dbReference>
<feature type="domain" description="HTH deoR-type" evidence="4">
    <location>
        <begin position="18"/>
        <end position="73"/>
    </location>
</feature>
<sequence>MWPDPDRETGDDGGMADVTRRMLDLLATLQSGRGFSGDELARRLEVSPRTLRRDVERLRAYGYPVTTRPGPGGCYRLGAGRALPPLVLDDDEAVATLVGLAIVAATTPPDAPGGLDGAAQRAYGMIDQLLPRSLRPKARALRATLEAAPQSGPSADPRTLVLLAGAAHHHEVVTFDYEDRNGVGTHRRVEPHRQVVRHLRWYLFGWDLDRDDWRVYRVDRIGGVRGTGTSFTPRPLPADSVEDYLRTAMRPDRRRVVLTVDAPATAVADVFTWEDCAIEPLGAATSRLTTWIHSPEWLLLKLAFLDADFTVHEPQDLHAWCARFARRVLEAVSGPSPEPSSSPRPSR</sequence>
<dbReference type="PANTHER" id="PTHR34580:SF3">
    <property type="entry name" value="PROTEIN PAFB"/>
    <property type="match status" value="1"/>
</dbReference>
<gene>
    <name evidence="5" type="ORF">SAMN02745673_02501</name>
</gene>
<dbReference type="STRING" id="1122192.SAMN02745673_02501"/>
<dbReference type="InterPro" id="IPR011991">
    <property type="entry name" value="ArsR-like_HTH"/>
</dbReference>
<dbReference type="EMBL" id="FUWS01000006">
    <property type="protein sequence ID" value="SKA10645.1"/>
    <property type="molecule type" value="Genomic_DNA"/>
</dbReference>
<keyword evidence="1" id="KW-0805">Transcription regulation</keyword>
<keyword evidence="3" id="KW-0804">Transcription</keyword>
<keyword evidence="6" id="KW-1185">Reference proteome</keyword>
<dbReference type="InterPro" id="IPR001034">
    <property type="entry name" value="DeoR_HTH"/>
</dbReference>
<protein>
    <submittedName>
        <fullName evidence="5">Predicted DNA-binding transcriptional regulator YafY, contains an HTH and WYL domains</fullName>
    </submittedName>
</protein>
<dbReference type="PROSITE" id="PS51000">
    <property type="entry name" value="HTH_DEOR_2"/>
    <property type="match status" value="1"/>
</dbReference>
<name>A0A1T4R464_9ACTN</name>
<organism evidence="5 6">
    <name type="scientific">Marinactinospora thermotolerans DSM 45154</name>
    <dbReference type="NCBI Taxonomy" id="1122192"/>
    <lineage>
        <taxon>Bacteria</taxon>
        <taxon>Bacillati</taxon>
        <taxon>Actinomycetota</taxon>
        <taxon>Actinomycetes</taxon>
        <taxon>Streptosporangiales</taxon>
        <taxon>Nocardiopsidaceae</taxon>
        <taxon>Marinactinospora</taxon>
    </lineage>
</organism>
<keyword evidence="2 5" id="KW-0238">DNA-binding</keyword>
<dbReference type="Proteomes" id="UP000190637">
    <property type="component" value="Unassembled WGS sequence"/>
</dbReference>
<dbReference type="SUPFAM" id="SSF46785">
    <property type="entry name" value="Winged helix' DNA-binding domain"/>
    <property type="match status" value="1"/>
</dbReference>
<dbReference type="InterPro" id="IPR036388">
    <property type="entry name" value="WH-like_DNA-bd_sf"/>
</dbReference>
<dbReference type="AlphaFoldDB" id="A0A1T4R464"/>
<dbReference type="GO" id="GO:0003700">
    <property type="term" value="F:DNA-binding transcription factor activity"/>
    <property type="evidence" value="ECO:0007669"/>
    <property type="project" value="InterPro"/>
</dbReference>
<dbReference type="InterPro" id="IPR051534">
    <property type="entry name" value="CBASS_pafABC_assoc_protein"/>
</dbReference>
<dbReference type="PANTHER" id="PTHR34580">
    <property type="match status" value="1"/>
</dbReference>
<evidence type="ECO:0000313" key="5">
    <source>
        <dbReference type="EMBL" id="SKA10645.1"/>
    </source>
</evidence>
<dbReference type="InterPro" id="IPR013196">
    <property type="entry name" value="HTH_11"/>
</dbReference>
<evidence type="ECO:0000256" key="1">
    <source>
        <dbReference type="ARBA" id="ARBA00023015"/>
    </source>
</evidence>
<evidence type="ECO:0000259" key="4">
    <source>
        <dbReference type="PROSITE" id="PS51000"/>
    </source>
</evidence>
<dbReference type="PIRSF" id="PIRSF016838">
    <property type="entry name" value="PafC"/>
    <property type="match status" value="1"/>
</dbReference>
<dbReference type="PROSITE" id="PS52050">
    <property type="entry name" value="WYL"/>
    <property type="match status" value="1"/>
</dbReference>
<dbReference type="Pfam" id="PF13280">
    <property type="entry name" value="WYL"/>
    <property type="match status" value="1"/>
</dbReference>
<evidence type="ECO:0000256" key="3">
    <source>
        <dbReference type="ARBA" id="ARBA00023163"/>
    </source>
</evidence>
<dbReference type="InterPro" id="IPR018356">
    <property type="entry name" value="Tscrpt_reg_HTH_DeoR_CS"/>
</dbReference>
<reference evidence="5 6" key="1">
    <citation type="submission" date="2017-02" db="EMBL/GenBank/DDBJ databases">
        <authorList>
            <person name="Peterson S.W."/>
        </authorList>
    </citation>
    <scope>NUCLEOTIDE SEQUENCE [LARGE SCALE GENOMIC DNA]</scope>
    <source>
        <strain evidence="5 6">DSM 45154</strain>
    </source>
</reference>
<evidence type="ECO:0000313" key="6">
    <source>
        <dbReference type="Proteomes" id="UP000190637"/>
    </source>
</evidence>
<dbReference type="PROSITE" id="PS00894">
    <property type="entry name" value="HTH_DEOR_1"/>
    <property type="match status" value="1"/>
</dbReference>
<dbReference type="InterPro" id="IPR026881">
    <property type="entry name" value="WYL_dom"/>
</dbReference>